<sequence>MLRSHPGGGFNPGREVIFSNARCNVSALETLLKPIRGTRPFFYKLQILSSLPDFTIRFVELRISIPFTKRLCPMWSAVRFLAHPGGRFDSRRELNFLCCYSVSTLID</sequence>
<comment type="caution">
    <text evidence="1">The sequence shown here is derived from an EMBL/GenBank/DDBJ whole genome shotgun (WGS) entry which is preliminary data.</text>
</comment>
<dbReference type="Proteomes" id="UP000499080">
    <property type="component" value="Unassembled WGS sequence"/>
</dbReference>
<name>A0A4Y2RXZ5_ARAVE</name>
<evidence type="ECO:0000313" key="2">
    <source>
        <dbReference type="Proteomes" id="UP000499080"/>
    </source>
</evidence>
<accession>A0A4Y2RXZ5</accession>
<keyword evidence="2" id="KW-1185">Reference proteome</keyword>
<protein>
    <submittedName>
        <fullName evidence="1">Uncharacterized protein</fullName>
    </submittedName>
</protein>
<reference evidence="1 2" key="1">
    <citation type="journal article" date="2019" name="Sci. Rep.">
        <title>Orb-weaving spider Araneus ventricosus genome elucidates the spidroin gene catalogue.</title>
        <authorList>
            <person name="Kono N."/>
            <person name="Nakamura H."/>
            <person name="Ohtoshi R."/>
            <person name="Moran D.A.P."/>
            <person name="Shinohara A."/>
            <person name="Yoshida Y."/>
            <person name="Fujiwara M."/>
            <person name="Mori M."/>
            <person name="Tomita M."/>
            <person name="Arakawa K."/>
        </authorList>
    </citation>
    <scope>NUCLEOTIDE SEQUENCE [LARGE SCALE GENOMIC DNA]</scope>
</reference>
<dbReference type="AlphaFoldDB" id="A0A4Y2RXZ5"/>
<gene>
    <name evidence="1" type="ORF">AVEN_137656_1</name>
</gene>
<dbReference type="EMBL" id="BGPR01018782">
    <property type="protein sequence ID" value="GBN80119.1"/>
    <property type="molecule type" value="Genomic_DNA"/>
</dbReference>
<evidence type="ECO:0000313" key="1">
    <source>
        <dbReference type="EMBL" id="GBN80119.1"/>
    </source>
</evidence>
<organism evidence="1 2">
    <name type="scientific">Araneus ventricosus</name>
    <name type="common">Orbweaver spider</name>
    <name type="synonym">Epeira ventricosa</name>
    <dbReference type="NCBI Taxonomy" id="182803"/>
    <lineage>
        <taxon>Eukaryota</taxon>
        <taxon>Metazoa</taxon>
        <taxon>Ecdysozoa</taxon>
        <taxon>Arthropoda</taxon>
        <taxon>Chelicerata</taxon>
        <taxon>Arachnida</taxon>
        <taxon>Araneae</taxon>
        <taxon>Araneomorphae</taxon>
        <taxon>Entelegynae</taxon>
        <taxon>Araneoidea</taxon>
        <taxon>Araneidae</taxon>
        <taxon>Araneus</taxon>
    </lineage>
</organism>
<proteinExistence type="predicted"/>